<dbReference type="Gene3D" id="2.40.330.10">
    <property type="entry name" value="DNA-binding pseudobarrel domain"/>
    <property type="match status" value="2"/>
</dbReference>
<gene>
    <name evidence="8" type="ORF">PIB30_046138</name>
</gene>
<keyword evidence="2" id="KW-0805">Transcription regulation</keyword>
<feature type="domain" description="TF-B3" evidence="7">
    <location>
        <begin position="214"/>
        <end position="310"/>
    </location>
</feature>
<dbReference type="EMBL" id="JASCZI010030494">
    <property type="protein sequence ID" value="MED6123108.1"/>
    <property type="molecule type" value="Genomic_DNA"/>
</dbReference>
<dbReference type="InterPro" id="IPR003340">
    <property type="entry name" value="B3_DNA-bd"/>
</dbReference>
<dbReference type="SMART" id="SM01019">
    <property type="entry name" value="B3"/>
    <property type="match status" value="2"/>
</dbReference>
<sequence>MTSNAVLFFKIMLSKSLQQGILKLPKKFTRKYGDSLSNPVLLKLPDRTEWRVDWTMHDSQILFKDGWKELVTYYSIKHGHFLMFELNGNSQFGVQICDMSGLEIEYPFNVNQQEKDDIDEISDEAVQVFDEMPQRQNNRRKSPISQLDQSNGNQSQGTSFLKSTSASVGKEQDDETVEEDESEDGISIKDRKETQMSSNGALEEAEKFTSQNPFFIITVTKKFLDQSRPNVPIDFVKRYLTEKHIAKVRFRKKLWPMKLLPYVTKKKSIRLSTGWNIFAKASKLQAGDVCIFELINMKDAEFHVHFFRSHP</sequence>
<keyword evidence="3" id="KW-0238">DNA-binding</keyword>
<dbReference type="Pfam" id="PF02362">
    <property type="entry name" value="B3"/>
    <property type="match status" value="2"/>
</dbReference>
<name>A0ABU6RH34_9FABA</name>
<organism evidence="8 9">
    <name type="scientific">Stylosanthes scabra</name>
    <dbReference type="NCBI Taxonomy" id="79078"/>
    <lineage>
        <taxon>Eukaryota</taxon>
        <taxon>Viridiplantae</taxon>
        <taxon>Streptophyta</taxon>
        <taxon>Embryophyta</taxon>
        <taxon>Tracheophyta</taxon>
        <taxon>Spermatophyta</taxon>
        <taxon>Magnoliopsida</taxon>
        <taxon>eudicotyledons</taxon>
        <taxon>Gunneridae</taxon>
        <taxon>Pentapetalae</taxon>
        <taxon>rosids</taxon>
        <taxon>fabids</taxon>
        <taxon>Fabales</taxon>
        <taxon>Fabaceae</taxon>
        <taxon>Papilionoideae</taxon>
        <taxon>50 kb inversion clade</taxon>
        <taxon>dalbergioids sensu lato</taxon>
        <taxon>Dalbergieae</taxon>
        <taxon>Pterocarpus clade</taxon>
        <taxon>Stylosanthes</taxon>
    </lineage>
</organism>
<dbReference type="PROSITE" id="PS50863">
    <property type="entry name" value="B3"/>
    <property type="match status" value="2"/>
</dbReference>
<keyword evidence="9" id="KW-1185">Reference proteome</keyword>
<evidence type="ECO:0000259" key="7">
    <source>
        <dbReference type="PROSITE" id="PS50863"/>
    </source>
</evidence>
<evidence type="ECO:0000256" key="3">
    <source>
        <dbReference type="ARBA" id="ARBA00023125"/>
    </source>
</evidence>
<evidence type="ECO:0000313" key="8">
    <source>
        <dbReference type="EMBL" id="MED6123108.1"/>
    </source>
</evidence>
<dbReference type="Proteomes" id="UP001341840">
    <property type="component" value="Unassembled WGS sequence"/>
</dbReference>
<comment type="caution">
    <text evidence="8">The sequence shown here is derived from an EMBL/GenBank/DDBJ whole genome shotgun (WGS) entry which is preliminary data.</text>
</comment>
<dbReference type="EMBL" id="JASCZI010030494">
    <property type="protein sequence ID" value="MED6123105.1"/>
    <property type="molecule type" value="Genomic_DNA"/>
</dbReference>
<keyword evidence="5" id="KW-0539">Nucleus</keyword>
<dbReference type="PANTHER" id="PTHR31920">
    <property type="entry name" value="B3 DOMAIN-CONTAINING"/>
    <property type="match status" value="1"/>
</dbReference>
<protein>
    <recommendedName>
        <fullName evidence="7">TF-B3 domain-containing protein</fullName>
    </recommendedName>
</protein>
<evidence type="ECO:0000256" key="4">
    <source>
        <dbReference type="ARBA" id="ARBA00023163"/>
    </source>
</evidence>
<evidence type="ECO:0000313" key="9">
    <source>
        <dbReference type="Proteomes" id="UP001341840"/>
    </source>
</evidence>
<dbReference type="SUPFAM" id="SSF101936">
    <property type="entry name" value="DNA-binding pseudobarrel domain"/>
    <property type="match status" value="2"/>
</dbReference>
<dbReference type="PANTHER" id="PTHR31920:SF108">
    <property type="entry name" value="B3 DOMAIN-CONTAINING TRANSCRIPTION FACTOR VRN1-LIKE"/>
    <property type="match status" value="1"/>
</dbReference>
<comment type="subcellular location">
    <subcellularLocation>
        <location evidence="1">Nucleus</location>
    </subcellularLocation>
</comment>
<dbReference type="InterPro" id="IPR050655">
    <property type="entry name" value="Plant_B3_domain"/>
</dbReference>
<feature type="compositionally biased region" description="Acidic residues" evidence="6">
    <location>
        <begin position="172"/>
        <end position="184"/>
    </location>
</feature>
<dbReference type="CDD" id="cd10017">
    <property type="entry name" value="B3_DNA"/>
    <property type="match status" value="2"/>
</dbReference>
<reference evidence="8 9" key="1">
    <citation type="journal article" date="2023" name="Plants (Basel)">
        <title>Bridging the Gap: Combining Genomics and Transcriptomics Approaches to Understand Stylosanthes scabra, an Orphan Legume from the Brazilian Caatinga.</title>
        <authorList>
            <person name="Ferreira-Neto J.R.C."/>
            <person name="da Silva M.D."/>
            <person name="Binneck E."/>
            <person name="de Melo N.F."/>
            <person name="da Silva R.H."/>
            <person name="de Melo A.L.T.M."/>
            <person name="Pandolfi V."/>
            <person name="Bustamante F.O."/>
            <person name="Brasileiro-Vidal A.C."/>
            <person name="Benko-Iseppon A.M."/>
        </authorList>
    </citation>
    <scope>NUCLEOTIDE SEQUENCE [LARGE SCALE GENOMIC DNA]</scope>
    <source>
        <tissue evidence="8">Leaves</tissue>
    </source>
</reference>
<evidence type="ECO:0000256" key="6">
    <source>
        <dbReference type="SAM" id="MobiDB-lite"/>
    </source>
</evidence>
<keyword evidence="4" id="KW-0804">Transcription</keyword>
<dbReference type="InterPro" id="IPR015300">
    <property type="entry name" value="DNA-bd_pseudobarrel_sf"/>
</dbReference>
<feature type="domain" description="TF-B3" evidence="7">
    <location>
        <begin position="7"/>
        <end position="100"/>
    </location>
</feature>
<feature type="region of interest" description="Disordered" evidence="6">
    <location>
        <begin position="130"/>
        <end position="203"/>
    </location>
</feature>
<accession>A0ABU6RH34</accession>
<feature type="compositionally biased region" description="Polar residues" evidence="6">
    <location>
        <begin position="143"/>
        <end position="167"/>
    </location>
</feature>
<evidence type="ECO:0000256" key="5">
    <source>
        <dbReference type="ARBA" id="ARBA00023242"/>
    </source>
</evidence>
<evidence type="ECO:0000256" key="1">
    <source>
        <dbReference type="ARBA" id="ARBA00004123"/>
    </source>
</evidence>
<reference evidence="8" key="2">
    <citation type="submission" date="2023-01" db="EMBL/GenBank/DDBJ databases">
        <authorList>
            <person name="Ferreira-Neto J.R.C."/>
            <person name="Da Silva M.D."/>
            <person name="Binneck E."/>
            <person name="De Melo N.F."/>
            <person name="Da Silva R.H."/>
            <person name="De Melo A.L.T.M."/>
            <person name="Pandolfi V."/>
            <person name="Bustamante F.O."/>
            <person name="Brasileiro-Vidal A.C."/>
            <person name="Benko-Iseppon A.M."/>
        </authorList>
    </citation>
    <scope>NUCLEOTIDE SEQUENCE</scope>
    <source>
        <tissue evidence="8">Leaves</tissue>
    </source>
</reference>
<proteinExistence type="predicted"/>
<evidence type="ECO:0000256" key="2">
    <source>
        <dbReference type="ARBA" id="ARBA00023015"/>
    </source>
</evidence>